<comment type="caution">
    <text evidence="3">The sequence shown here is derived from an EMBL/GenBank/DDBJ whole genome shotgun (WGS) entry which is preliminary data.</text>
</comment>
<feature type="domain" description="DUF6265" evidence="2">
    <location>
        <begin position="35"/>
        <end position="147"/>
    </location>
</feature>
<evidence type="ECO:0000256" key="1">
    <source>
        <dbReference type="SAM" id="SignalP"/>
    </source>
</evidence>
<keyword evidence="1" id="KW-0732">Signal</keyword>
<dbReference type="Pfam" id="PF19780">
    <property type="entry name" value="DUF6265"/>
    <property type="match status" value="1"/>
</dbReference>
<proteinExistence type="predicted"/>
<feature type="chain" id="PRO_5016851297" description="DUF6265 domain-containing protein" evidence="1">
    <location>
        <begin position="23"/>
        <end position="168"/>
    </location>
</feature>
<evidence type="ECO:0000313" key="3">
    <source>
        <dbReference type="EMBL" id="RDC65706.1"/>
    </source>
</evidence>
<reference evidence="3 4" key="1">
    <citation type="submission" date="2018-04" db="EMBL/GenBank/DDBJ databases">
        <title>Adhaeribacter sp. HMF7616 genome sequencing and assembly.</title>
        <authorList>
            <person name="Kang H."/>
            <person name="Kang J."/>
            <person name="Cha I."/>
            <person name="Kim H."/>
            <person name="Joh K."/>
        </authorList>
    </citation>
    <scope>NUCLEOTIDE SEQUENCE [LARGE SCALE GENOMIC DNA]</scope>
    <source>
        <strain evidence="3 4">HMF7616</strain>
    </source>
</reference>
<gene>
    <name evidence="3" type="ORF">AHMF7616_04336</name>
</gene>
<dbReference type="EMBL" id="QASA01000001">
    <property type="protein sequence ID" value="RDC65706.1"/>
    <property type="molecule type" value="Genomic_DNA"/>
</dbReference>
<dbReference type="Proteomes" id="UP000253919">
    <property type="component" value="Unassembled WGS sequence"/>
</dbReference>
<evidence type="ECO:0000313" key="4">
    <source>
        <dbReference type="Proteomes" id="UP000253919"/>
    </source>
</evidence>
<feature type="signal peptide" evidence="1">
    <location>
        <begin position="1"/>
        <end position="22"/>
    </location>
</feature>
<accession>A0A369QQY1</accession>
<evidence type="ECO:0000259" key="2">
    <source>
        <dbReference type="Pfam" id="PF19780"/>
    </source>
</evidence>
<organism evidence="3 4">
    <name type="scientific">Adhaeribacter pallidiroseus</name>
    <dbReference type="NCBI Taxonomy" id="2072847"/>
    <lineage>
        <taxon>Bacteria</taxon>
        <taxon>Pseudomonadati</taxon>
        <taxon>Bacteroidota</taxon>
        <taxon>Cytophagia</taxon>
        <taxon>Cytophagales</taxon>
        <taxon>Hymenobacteraceae</taxon>
        <taxon>Adhaeribacter</taxon>
    </lineage>
</organism>
<sequence>MKRMYALLFFFVFAGLLPQVYAQSQPKGGSVADVSFIQGNWKATTADGRSIDGVWVAPENGNIMGSMRMMKGGKADMYEILVYEQTPQGLVSLVKHFAPGLIGHEEKDKQDRYNFVEASKDKAIFQKEGEDLRILYEKRSANQFVIARGNQQDGKWVFKDLFVFNRTK</sequence>
<name>A0A369QQY1_9BACT</name>
<dbReference type="OrthoDB" id="7567258at2"/>
<protein>
    <recommendedName>
        <fullName evidence="2">DUF6265 domain-containing protein</fullName>
    </recommendedName>
</protein>
<dbReference type="AlphaFoldDB" id="A0A369QQY1"/>
<dbReference type="RefSeq" id="WP_115374681.1">
    <property type="nucleotide sequence ID" value="NZ_QASA01000001.1"/>
</dbReference>
<dbReference type="InterPro" id="IPR046232">
    <property type="entry name" value="DUF6265"/>
</dbReference>
<keyword evidence="4" id="KW-1185">Reference proteome</keyword>